<dbReference type="GO" id="GO:0009788">
    <property type="term" value="P:negative regulation of abscisic acid-activated signaling pathway"/>
    <property type="evidence" value="ECO:0007669"/>
    <property type="project" value="InterPro"/>
</dbReference>
<evidence type="ECO:0000256" key="4">
    <source>
        <dbReference type="ARBA" id="ARBA00022833"/>
    </source>
</evidence>
<evidence type="ECO:0000256" key="3">
    <source>
        <dbReference type="ARBA" id="ARBA00022771"/>
    </source>
</evidence>
<evidence type="ECO:0000256" key="2">
    <source>
        <dbReference type="ARBA" id="ARBA00022723"/>
    </source>
</evidence>
<keyword evidence="10" id="KW-1185">Reference proteome</keyword>
<feature type="domain" description="C2H2-type" evidence="8">
    <location>
        <begin position="31"/>
        <end position="58"/>
    </location>
</feature>
<sequence>MESNAERERSSAESYSPSHSKESLPMKKRKLCCRYCNKKFHNHQALGGHQNAHKAERAITQKEKILSMASAYGKNSYVGDFLDSNKCDGFKGKTLGVSTLSMTHFKPQHSKPHIALKHDSWSGHYTSDYVQATIHKLESLIDEGSEFHQHQKSYQPLIFPILGGGAPNSGSQSQLLFNPGLCDMENFWQAKDSSMISHNEITYMSGLNGKTSLDDKNSAEENSFSPMTANGVVEELDLTLKI</sequence>
<dbReference type="AlphaFoldDB" id="V7APJ2"/>
<dbReference type="GO" id="GO:0008270">
    <property type="term" value="F:zinc ion binding"/>
    <property type="evidence" value="ECO:0007669"/>
    <property type="project" value="UniProtKB-KW"/>
</dbReference>
<feature type="region of interest" description="Disordered" evidence="7">
    <location>
        <begin position="1"/>
        <end position="23"/>
    </location>
</feature>
<evidence type="ECO:0000313" key="9">
    <source>
        <dbReference type="EMBL" id="ESW07577.1"/>
    </source>
</evidence>
<dbReference type="OrthoDB" id="1425777at2759"/>
<dbReference type="PANTHER" id="PTHR47287:SF15">
    <property type="entry name" value="ZINC FINGER PROTEIN 3-LIKE"/>
    <property type="match status" value="1"/>
</dbReference>
<dbReference type="GO" id="GO:0005634">
    <property type="term" value="C:nucleus"/>
    <property type="evidence" value="ECO:0007669"/>
    <property type="project" value="UniProtKB-SubCell"/>
</dbReference>
<evidence type="ECO:0000256" key="5">
    <source>
        <dbReference type="ARBA" id="ARBA00023242"/>
    </source>
</evidence>
<dbReference type="InterPro" id="IPR044246">
    <property type="entry name" value="ZFP3-like"/>
</dbReference>
<feature type="compositionally biased region" description="Basic and acidic residues" evidence="7">
    <location>
        <begin position="1"/>
        <end position="11"/>
    </location>
</feature>
<evidence type="ECO:0000256" key="6">
    <source>
        <dbReference type="PROSITE-ProRule" id="PRU00042"/>
    </source>
</evidence>
<dbReference type="OMA" id="SEISMTH"/>
<evidence type="ECO:0000256" key="7">
    <source>
        <dbReference type="SAM" id="MobiDB-lite"/>
    </source>
</evidence>
<protein>
    <recommendedName>
        <fullName evidence="8">C2H2-type domain-containing protein</fullName>
    </recommendedName>
</protein>
<dbReference type="PANTHER" id="PTHR47287">
    <property type="entry name" value="C2H2 AND C2HC ZINC FINGERS SUPERFAMILY PROTEIN"/>
    <property type="match status" value="1"/>
</dbReference>
<dbReference type="Gramene" id="ESW07577">
    <property type="protein sequence ID" value="ESW07577"/>
    <property type="gene ID" value="PHAVU_010G141600g"/>
</dbReference>
<accession>V7APJ2</accession>
<dbReference type="EMBL" id="CM002297">
    <property type="protein sequence ID" value="ESW07577.1"/>
    <property type="molecule type" value="Genomic_DNA"/>
</dbReference>
<keyword evidence="4" id="KW-0862">Zinc</keyword>
<keyword evidence="5" id="KW-0539">Nucleus</keyword>
<reference evidence="10" key="1">
    <citation type="journal article" date="2014" name="Nat. Genet.">
        <title>A reference genome for common bean and genome-wide analysis of dual domestications.</title>
        <authorList>
            <person name="Schmutz J."/>
            <person name="McClean P.E."/>
            <person name="Mamidi S."/>
            <person name="Wu G.A."/>
            <person name="Cannon S.B."/>
            <person name="Grimwood J."/>
            <person name="Jenkins J."/>
            <person name="Shu S."/>
            <person name="Song Q."/>
            <person name="Chavarro C."/>
            <person name="Torres-Torres M."/>
            <person name="Geffroy V."/>
            <person name="Moghaddam S.M."/>
            <person name="Gao D."/>
            <person name="Abernathy B."/>
            <person name="Barry K."/>
            <person name="Blair M."/>
            <person name="Brick M.A."/>
            <person name="Chovatia M."/>
            <person name="Gepts P."/>
            <person name="Goodstein D.M."/>
            <person name="Gonzales M."/>
            <person name="Hellsten U."/>
            <person name="Hyten D.L."/>
            <person name="Jia G."/>
            <person name="Kelly J.D."/>
            <person name="Kudrna D."/>
            <person name="Lee R."/>
            <person name="Richard M.M."/>
            <person name="Miklas P.N."/>
            <person name="Osorno J.M."/>
            <person name="Rodrigues J."/>
            <person name="Thareau V."/>
            <person name="Urrea C.A."/>
            <person name="Wang M."/>
            <person name="Yu Y."/>
            <person name="Zhang M."/>
            <person name="Wing R.A."/>
            <person name="Cregan P.B."/>
            <person name="Rokhsar D.S."/>
            <person name="Jackson S.A."/>
        </authorList>
    </citation>
    <scope>NUCLEOTIDE SEQUENCE [LARGE SCALE GENOMIC DNA]</scope>
    <source>
        <strain evidence="10">cv. G19833</strain>
    </source>
</reference>
<keyword evidence="3 6" id="KW-0863">Zinc-finger</keyword>
<dbReference type="Proteomes" id="UP000000226">
    <property type="component" value="Chromosome 10"/>
</dbReference>
<proteinExistence type="predicted"/>
<keyword evidence="2" id="KW-0479">Metal-binding</keyword>
<dbReference type="PROSITE" id="PS50157">
    <property type="entry name" value="ZINC_FINGER_C2H2_2"/>
    <property type="match status" value="1"/>
</dbReference>
<evidence type="ECO:0000259" key="8">
    <source>
        <dbReference type="PROSITE" id="PS50157"/>
    </source>
</evidence>
<dbReference type="PROSITE" id="PS00028">
    <property type="entry name" value="ZINC_FINGER_C2H2_1"/>
    <property type="match status" value="1"/>
</dbReference>
<organism evidence="9 10">
    <name type="scientific">Phaseolus vulgaris</name>
    <name type="common">Kidney bean</name>
    <name type="synonym">French bean</name>
    <dbReference type="NCBI Taxonomy" id="3885"/>
    <lineage>
        <taxon>Eukaryota</taxon>
        <taxon>Viridiplantae</taxon>
        <taxon>Streptophyta</taxon>
        <taxon>Embryophyta</taxon>
        <taxon>Tracheophyta</taxon>
        <taxon>Spermatophyta</taxon>
        <taxon>Magnoliopsida</taxon>
        <taxon>eudicotyledons</taxon>
        <taxon>Gunneridae</taxon>
        <taxon>Pentapetalae</taxon>
        <taxon>rosids</taxon>
        <taxon>fabids</taxon>
        <taxon>Fabales</taxon>
        <taxon>Fabaceae</taxon>
        <taxon>Papilionoideae</taxon>
        <taxon>50 kb inversion clade</taxon>
        <taxon>NPAAA clade</taxon>
        <taxon>indigoferoid/millettioid clade</taxon>
        <taxon>Phaseoleae</taxon>
        <taxon>Phaseolus</taxon>
    </lineage>
</organism>
<dbReference type="InterPro" id="IPR013087">
    <property type="entry name" value="Znf_C2H2_type"/>
</dbReference>
<gene>
    <name evidence="9" type="ORF">PHAVU_010G141600g</name>
</gene>
<comment type="subcellular location">
    <subcellularLocation>
        <location evidence="1">Nucleus</location>
    </subcellularLocation>
</comment>
<evidence type="ECO:0000313" key="10">
    <source>
        <dbReference type="Proteomes" id="UP000000226"/>
    </source>
</evidence>
<name>V7APJ2_PHAVU</name>
<dbReference type="STRING" id="3885.V7APJ2"/>
<evidence type="ECO:0000256" key="1">
    <source>
        <dbReference type="ARBA" id="ARBA00004123"/>
    </source>
</evidence>
<dbReference type="SUPFAM" id="SSF57667">
    <property type="entry name" value="beta-beta-alpha zinc fingers"/>
    <property type="match status" value="1"/>
</dbReference>
<dbReference type="InterPro" id="IPR036236">
    <property type="entry name" value="Znf_C2H2_sf"/>
</dbReference>